<evidence type="ECO:0000313" key="2">
    <source>
        <dbReference type="Proteomes" id="UP001150941"/>
    </source>
</evidence>
<dbReference type="RefSeq" id="XP_058325492.1">
    <property type="nucleotide sequence ID" value="XM_058479969.1"/>
</dbReference>
<dbReference type="EMBL" id="JAPQKS010000009">
    <property type="protein sequence ID" value="KAJ5214995.1"/>
    <property type="molecule type" value="Genomic_DNA"/>
</dbReference>
<dbReference type="Proteomes" id="UP001150941">
    <property type="component" value="Unassembled WGS sequence"/>
</dbReference>
<name>A0A9W9N840_9EURO</name>
<dbReference type="GeneID" id="83207273"/>
<dbReference type="AlphaFoldDB" id="A0A9W9N840"/>
<keyword evidence="2" id="KW-1185">Reference proteome</keyword>
<reference evidence="1" key="2">
    <citation type="journal article" date="2023" name="IMA Fungus">
        <title>Comparative genomic study of the Penicillium genus elucidates a diverse pangenome and 15 lateral gene transfer events.</title>
        <authorList>
            <person name="Petersen C."/>
            <person name="Sorensen T."/>
            <person name="Nielsen M.R."/>
            <person name="Sondergaard T.E."/>
            <person name="Sorensen J.L."/>
            <person name="Fitzpatrick D.A."/>
            <person name="Frisvad J.C."/>
            <person name="Nielsen K.L."/>
        </authorList>
    </citation>
    <scope>NUCLEOTIDE SEQUENCE</scope>
    <source>
        <strain evidence="1">IBT 19713</strain>
    </source>
</reference>
<evidence type="ECO:0000313" key="1">
    <source>
        <dbReference type="EMBL" id="KAJ5214995.1"/>
    </source>
</evidence>
<sequence length="60" mass="6469">MSVEDPSTKLADRSSQLLTQLDIAASIADLNPPQAEVAQLLHNSLGRLALTTRCYFLSIA</sequence>
<protein>
    <submittedName>
        <fullName evidence="1">Uncharacterized protein</fullName>
    </submittedName>
</protein>
<comment type="caution">
    <text evidence="1">The sequence shown here is derived from an EMBL/GenBank/DDBJ whole genome shotgun (WGS) entry which is preliminary data.</text>
</comment>
<accession>A0A9W9N840</accession>
<proteinExistence type="predicted"/>
<gene>
    <name evidence="1" type="ORF">N7468_010674</name>
</gene>
<reference evidence="1" key="1">
    <citation type="submission" date="2022-11" db="EMBL/GenBank/DDBJ databases">
        <authorList>
            <person name="Petersen C."/>
        </authorList>
    </citation>
    <scope>NUCLEOTIDE SEQUENCE</scope>
    <source>
        <strain evidence="1">IBT 19713</strain>
    </source>
</reference>
<organism evidence="1 2">
    <name type="scientific">Penicillium chermesinum</name>
    <dbReference type="NCBI Taxonomy" id="63820"/>
    <lineage>
        <taxon>Eukaryota</taxon>
        <taxon>Fungi</taxon>
        <taxon>Dikarya</taxon>
        <taxon>Ascomycota</taxon>
        <taxon>Pezizomycotina</taxon>
        <taxon>Eurotiomycetes</taxon>
        <taxon>Eurotiomycetidae</taxon>
        <taxon>Eurotiales</taxon>
        <taxon>Aspergillaceae</taxon>
        <taxon>Penicillium</taxon>
    </lineage>
</organism>